<dbReference type="Pfam" id="PF18480">
    <property type="entry name" value="DUF5615"/>
    <property type="match status" value="1"/>
</dbReference>
<dbReference type="AlphaFoldDB" id="A0A451BE97"/>
<proteinExistence type="predicted"/>
<dbReference type="EMBL" id="CAADFQ010000066">
    <property type="protein sequence ID" value="VFK34247.1"/>
    <property type="molecule type" value="Genomic_DNA"/>
</dbReference>
<evidence type="ECO:0000313" key="3">
    <source>
        <dbReference type="EMBL" id="VFK34247.1"/>
    </source>
</evidence>
<accession>A0A451BE97</accession>
<reference evidence="4" key="1">
    <citation type="submission" date="2019-02" db="EMBL/GenBank/DDBJ databases">
        <authorList>
            <person name="Gruber-Vodicka R. H."/>
            <person name="Seah K. B. B."/>
        </authorList>
    </citation>
    <scope>NUCLEOTIDE SEQUENCE</scope>
    <source>
        <strain evidence="2">BECK_BZ197</strain>
        <strain evidence="4">BECK_BZ198</strain>
        <strain evidence="3">BECK_BZ199</strain>
    </source>
</reference>
<evidence type="ECO:0000313" key="4">
    <source>
        <dbReference type="EMBL" id="VFK76611.1"/>
    </source>
</evidence>
<dbReference type="EMBL" id="CAADGH010000065">
    <property type="protein sequence ID" value="VFK76611.1"/>
    <property type="molecule type" value="Genomic_DNA"/>
</dbReference>
<sequence length="134" mass="15156">MRVLIDECLPKQLKAWLGGKYDASTVQEMGWASTGNGKLLRLADETGFHILVTADKNIHYQQNFEGLRISSIVIPSNRKILVQKSVSAIVQSLQQIQPDQQVIMDLGSDVESWESLRLYAVTREAQHIVHIFRP</sequence>
<evidence type="ECO:0000313" key="2">
    <source>
        <dbReference type="EMBL" id="VFK30678.1"/>
    </source>
</evidence>
<name>A0A451BE97_9GAMM</name>
<dbReference type="EMBL" id="CAADFO010000069">
    <property type="protein sequence ID" value="VFK30678.1"/>
    <property type="molecule type" value="Genomic_DNA"/>
</dbReference>
<protein>
    <recommendedName>
        <fullName evidence="1">DUF5615 domain-containing protein</fullName>
    </recommendedName>
</protein>
<evidence type="ECO:0000259" key="1">
    <source>
        <dbReference type="Pfam" id="PF18480"/>
    </source>
</evidence>
<dbReference type="InterPro" id="IPR041049">
    <property type="entry name" value="DUF5615"/>
</dbReference>
<gene>
    <name evidence="2" type="ORF">BECKMB1821G_GA0114241_106913</name>
    <name evidence="4" type="ORF">BECKMB1821H_GA0114242_106514</name>
    <name evidence="3" type="ORF">BECKMB1821I_GA0114274_106612</name>
</gene>
<organism evidence="4">
    <name type="scientific">Candidatus Kentrum sp. MB</name>
    <dbReference type="NCBI Taxonomy" id="2138164"/>
    <lineage>
        <taxon>Bacteria</taxon>
        <taxon>Pseudomonadati</taxon>
        <taxon>Pseudomonadota</taxon>
        <taxon>Gammaproteobacteria</taxon>
        <taxon>Candidatus Kentrum</taxon>
    </lineage>
</organism>
<feature type="domain" description="DUF5615" evidence="1">
    <location>
        <begin position="1"/>
        <end position="98"/>
    </location>
</feature>